<dbReference type="PANTHER" id="PTHR47611">
    <property type="entry name" value="HAT DIMERISATION DOMAIN, C-TERMINAL"/>
    <property type="match status" value="1"/>
</dbReference>
<reference evidence="2" key="1">
    <citation type="journal article" date="2023" name="G3 (Bethesda)">
        <title>A reference genome for the long-term kleptoplast-retaining sea slug Elysia crispata morphotype clarki.</title>
        <authorList>
            <person name="Eastman K.E."/>
            <person name="Pendleton A.L."/>
            <person name="Shaikh M.A."/>
            <person name="Suttiyut T."/>
            <person name="Ogas R."/>
            <person name="Tomko P."/>
            <person name="Gavelis G."/>
            <person name="Widhalm J.R."/>
            <person name="Wisecaver J.H."/>
        </authorList>
    </citation>
    <scope>NUCLEOTIDE SEQUENCE</scope>
    <source>
        <strain evidence="2">ECLA1</strain>
    </source>
</reference>
<dbReference type="EMBL" id="JAWDGP010004473">
    <property type="protein sequence ID" value="KAK3764091.1"/>
    <property type="molecule type" value="Genomic_DNA"/>
</dbReference>
<evidence type="ECO:0000313" key="3">
    <source>
        <dbReference type="Proteomes" id="UP001283361"/>
    </source>
</evidence>
<sequence length="107" mass="12087">MSPVEGETAVSPPKRKSLLWSSFYQKMVDSKNVSAPPVSAMELEMRRYLEYQCIAREEDPLKCWEDMASSLPKLSQLTMQYLAIPATSVPSERLFSMESLSQSNGSF</sequence>
<dbReference type="Pfam" id="PF05699">
    <property type="entry name" value="Dimer_Tnp_hAT"/>
    <property type="match status" value="1"/>
</dbReference>
<dbReference type="AlphaFoldDB" id="A0AAE0Z860"/>
<evidence type="ECO:0000313" key="2">
    <source>
        <dbReference type="EMBL" id="KAK3764091.1"/>
    </source>
</evidence>
<gene>
    <name evidence="2" type="ORF">RRG08_046555</name>
</gene>
<dbReference type="GO" id="GO:0046983">
    <property type="term" value="F:protein dimerization activity"/>
    <property type="evidence" value="ECO:0007669"/>
    <property type="project" value="InterPro"/>
</dbReference>
<protein>
    <recommendedName>
        <fullName evidence="1">HAT C-terminal dimerisation domain-containing protein</fullName>
    </recommendedName>
</protein>
<organism evidence="2 3">
    <name type="scientific">Elysia crispata</name>
    <name type="common">lettuce slug</name>
    <dbReference type="NCBI Taxonomy" id="231223"/>
    <lineage>
        <taxon>Eukaryota</taxon>
        <taxon>Metazoa</taxon>
        <taxon>Spiralia</taxon>
        <taxon>Lophotrochozoa</taxon>
        <taxon>Mollusca</taxon>
        <taxon>Gastropoda</taxon>
        <taxon>Heterobranchia</taxon>
        <taxon>Euthyneura</taxon>
        <taxon>Panpulmonata</taxon>
        <taxon>Sacoglossa</taxon>
        <taxon>Placobranchoidea</taxon>
        <taxon>Plakobranchidae</taxon>
        <taxon>Elysia</taxon>
    </lineage>
</organism>
<dbReference type="InterPro" id="IPR008906">
    <property type="entry name" value="HATC_C_dom"/>
</dbReference>
<evidence type="ECO:0000259" key="1">
    <source>
        <dbReference type="Pfam" id="PF05699"/>
    </source>
</evidence>
<dbReference type="Proteomes" id="UP001283361">
    <property type="component" value="Unassembled WGS sequence"/>
</dbReference>
<dbReference type="SUPFAM" id="SSF53098">
    <property type="entry name" value="Ribonuclease H-like"/>
    <property type="match status" value="1"/>
</dbReference>
<dbReference type="InterPro" id="IPR012337">
    <property type="entry name" value="RNaseH-like_sf"/>
</dbReference>
<dbReference type="PANTHER" id="PTHR47611:SF3">
    <property type="entry name" value="HAT C-TERMINAL DIMERISATION DOMAIN-CONTAINING PROTEIN"/>
    <property type="match status" value="1"/>
</dbReference>
<name>A0AAE0Z860_9GAST</name>
<keyword evidence="3" id="KW-1185">Reference proteome</keyword>
<accession>A0AAE0Z860</accession>
<feature type="domain" description="HAT C-terminal dimerisation" evidence="1">
    <location>
        <begin position="44"/>
        <end position="98"/>
    </location>
</feature>
<comment type="caution">
    <text evidence="2">The sequence shown here is derived from an EMBL/GenBank/DDBJ whole genome shotgun (WGS) entry which is preliminary data.</text>
</comment>
<proteinExistence type="predicted"/>